<dbReference type="InterPro" id="IPR035682">
    <property type="entry name" value="PhnP_MBL"/>
</dbReference>
<reference evidence="3" key="1">
    <citation type="submission" date="2016-05" db="EMBL/GenBank/DDBJ databases">
        <authorList>
            <person name="Behera P."/>
            <person name="Vaishampayan P."/>
            <person name="Singh N."/>
            <person name="Raina V."/>
            <person name="Suar M."/>
            <person name="Pattnaik A."/>
            <person name="Rastogi G."/>
        </authorList>
    </citation>
    <scope>NUCLEOTIDE SEQUENCE [LARGE SCALE GENOMIC DNA]</scope>
    <source>
        <strain evidence="3">MP23</strain>
    </source>
</reference>
<accession>A0A1B7L5M8</accession>
<dbReference type="NCBIfam" id="TIGR03307">
    <property type="entry name" value="PhnP"/>
    <property type="match status" value="1"/>
</dbReference>
<dbReference type="Pfam" id="PF12706">
    <property type="entry name" value="Lactamase_B_2"/>
    <property type="match status" value="1"/>
</dbReference>
<dbReference type="InterPro" id="IPR017693">
    <property type="entry name" value="Phosphonate_metab_PhnP"/>
</dbReference>
<organism evidence="2 3">
    <name type="scientific">Mangrovibacter phragmitis</name>
    <dbReference type="NCBI Taxonomy" id="1691903"/>
    <lineage>
        <taxon>Bacteria</taxon>
        <taxon>Pseudomonadati</taxon>
        <taxon>Pseudomonadota</taxon>
        <taxon>Gammaproteobacteria</taxon>
        <taxon>Enterobacterales</taxon>
        <taxon>Enterobacteriaceae</taxon>
        <taxon>Mangrovibacter</taxon>
    </lineage>
</organism>
<name>A0A1B7L5M8_9ENTR</name>
<dbReference type="GO" id="GO:0008081">
    <property type="term" value="F:phosphoric diester hydrolase activity"/>
    <property type="evidence" value="ECO:0007669"/>
    <property type="project" value="InterPro"/>
</dbReference>
<evidence type="ECO:0000313" key="2">
    <source>
        <dbReference type="EMBL" id="OAT77642.1"/>
    </source>
</evidence>
<dbReference type="OrthoDB" id="9803916at2"/>
<protein>
    <submittedName>
        <fullName evidence="2">Phosphonate metabolism protein PhnP</fullName>
    </submittedName>
</protein>
<evidence type="ECO:0000313" key="3">
    <source>
        <dbReference type="Proteomes" id="UP000078225"/>
    </source>
</evidence>
<dbReference type="PANTHER" id="PTHR42663">
    <property type="entry name" value="HYDROLASE C777.06C-RELATED-RELATED"/>
    <property type="match status" value="1"/>
</dbReference>
<dbReference type="AlphaFoldDB" id="A0A1B7L5M8"/>
<dbReference type="InterPro" id="IPR036866">
    <property type="entry name" value="RibonucZ/Hydroxyglut_hydro"/>
</dbReference>
<dbReference type="PANTHER" id="PTHR42663:SF6">
    <property type="entry name" value="HYDROLASE C777.06C-RELATED"/>
    <property type="match status" value="1"/>
</dbReference>
<dbReference type="RefSeq" id="WP_064596640.1">
    <property type="nucleotide sequence ID" value="NZ_LYRP01000006.1"/>
</dbReference>
<dbReference type="Proteomes" id="UP000078225">
    <property type="component" value="Unassembled WGS sequence"/>
</dbReference>
<dbReference type="SUPFAM" id="SSF56281">
    <property type="entry name" value="Metallo-hydrolase/oxidoreductase"/>
    <property type="match status" value="1"/>
</dbReference>
<dbReference type="CDD" id="cd07736">
    <property type="entry name" value="PhnP-like_MBL-fold"/>
    <property type="match status" value="1"/>
</dbReference>
<dbReference type="Gene3D" id="3.60.15.10">
    <property type="entry name" value="Ribonuclease Z/Hydroxyacylglutathione hydrolase-like"/>
    <property type="match status" value="1"/>
</dbReference>
<evidence type="ECO:0000259" key="1">
    <source>
        <dbReference type="Pfam" id="PF12706"/>
    </source>
</evidence>
<keyword evidence="3" id="KW-1185">Reference proteome</keyword>
<dbReference type="EMBL" id="LYRP01000006">
    <property type="protein sequence ID" value="OAT77642.1"/>
    <property type="molecule type" value="Genomic_DNA"/>
</dbReference>
<proteinExistence type="predicted"/>
<dbReference type="GO" id="GO:0019700">
    <property type="term" value="P:organic phosphonate catabolic process"/>
    <property type="evidence" value="ECO:0007669"/>
    <property type="project" value="InterPro"/>
</dbReference>
<gene>
    <name evidence="2" type="ORF">A9B99_20770</name>
</gene>
<sequence>MQLTFLGTGGAQQVPVFGCSCLACQRARQDNRYARGPCSALLQSGDETILIDAGQCHLEQRFAPGELSRIMLTHYHMDHVQGLFPLRWGMGELIPVFGPPDSQGCDDLFKHPGILDFQAPFTPFEPVQWSGMTVTPVPLQHSKITFGYVFRKNGASGNTLAWLCDTCGLPPQTLAFLQNTPLEHLVLDCSHPPGDTPPRNHNDINQALAIHHVLQPRHTWLTHISHTLDNWLQENRLPESVSPARDGITLAL</sequence>
<feature type="domain" description="Metallo-beta-lactamase" evidence="1">
    <location>
        <begin position="48"/>
        <end position="224"/>
    </location>
</feature>
<dbReference type="STRING" id="1691903.A9B99_20770"/>
<comment type="caution">
    <text evidence="2">The sequence shown here is derived from an EMBL/GenBank/DDBJ whole genome shotgun (WGS) entry which is preliminary data.</text>
</comment>
<dbReference type="InterPro" id="IPR001279">
    <property type="entry name" value="Metallo-B-lactamas"/>
</dbReference>